<proteinExistence type="inferred from homology"/>
<dbReference type="eggNOG" id="COG0477">
    <property type="taxonomic scope" value="Bacteria"/>
</dbReference>
<feature type="transmembrane region" description="Helical" evidence="9">
    <location>
        <begin position="144"/>
        <end position="166"/>
    </location>
</feature>
<accession>A0A097ERE3</accession>
<feature type="transmembrane region" description="Helical" evidence="9">
    <location>
        <begin position="299"/>
        <end position="316"/>
    </location>
</feature>
<dbReference type="PANTHER" id="PTHR43528">
    <property type="entry name" value="ALPHA-KETOGLUTARATE PERMEASE"/>
    <property type="match status" value="1"/>
</dbReference>
<feature type="transmembrane region" description="Helical" evidence="9">
    <location>
        <begin position="267"/>
        <end position="287"/>
    </location>
</feature>
<keyword evidence="7 9" id="KW-1133">Transmembrane helix</keyword>
<evidence type="ECO:0000256" key="9">
    <source>
        <dbReference type="SAM" id="Phobius"/>
    </source>
</evidence>
<feature type="transmembrane region" description="Helical" evidence="9">
    <location>
        <begin position="387"/>
        <end position="408"/>
    </location>
</feature>
<feature type="transmembrane region" description="Helical" evidence="9">
    <location>
        <begin position="103"/>
        <end position="123"/>
    </location>
</feature>
<evidence type="ECO:0000313" key="11">
    <source>
        <dbReference type="EMBL" id="AIT10140.1"/>
    </source>
</evidence>
<keyword evidence="4" id="KW-1003">Cell membrane</keyword>
<feature type="transmembrane region" description="Helical" evidence="9">
    <location>
        <begin position="43"/>
        <end position="66"/>
    </location>
</feature>
<evidence type="ECO:0000256" key="5">
    <source>
        <dbReference type="ARBA" id="ARBA00022692"/>
    </source>
</evidence>
<dbReference type="PROSITE" id="PS00217">
    <property type="entry name" value="SUGAR_TRANSPORT_2"/>
    <property type="match status" value="1"/>
</dbReference>
<dbReference type="Proteomes" id="UP000029672">
    <property type="component" value="Chromosome"/>
</dbReference>
<dbReference type="InterPro" id="IPR011701">
    <property type="entry name" value="MFS"/>
</dbReference>
<evidence type="ECO:0000256" key="2">
    <source>
        <dbReference type="ARBA" id="ARBA00008240"/>
    </source>
</evidence>
<dbReference type="Pfam" id="PF07690">
    <property type="entry name" value="MFS_1"/>
    <property type="match status" value="1"/>
</dbReference>
<organism evidence="11 12">
    <name type="scientific">Candidatus Francisella endociliophora</name>
    <dbReference type="NCBI Taxonomy" id="653937"/>
    <lineage>
        <taxon>Bacteria</taxon>
        <taxon>Pseudomonadati</taxon>
        <taxon>Pseudomonadota</taxon>
        <taxon>Gammaproteobacteria</taxon>
        <taxon>Thiotrichales</taxon>
        <taxon>Francisellaceae</taxon>
        <taxon>Francisella</taxon>
    </lineage>
</organism>
<evidence type="ECO:0000256" key="1">
    <source>
        <dbReference type="ARBA" id="ARBA00004651"/>
    </source>
</evidence>
<evidence type="ECO:0000256" key="4">
    <source>
        <dbReference type="ARBA" id="ARBA00022475"/>
    </source>
</evidence>
<keyword evidence="12" id="KW-1185">Reference proteome</keyword>
<evidence type="ECO:0000259" key="10">
    <source>
        <dbReference type="PROSITE" id="PS50850"/>
    </source>
</evidence>
<dbReference type="PROSITE" id="PS50850">
    <property type="entry name" value="MFS"/>
    <property type="match status" value="1"/>
</dbReference>
<dbReference type="OrthoDB" id="3690818at2"/>
<keyword evidence="3" id="KW-0813">Transport</keyword>
<dbReference type="EMBL" id="CP009574">
    <property type="protein sequence ID" value="AIT10140.1"/>
    <property type="molecule type" value="Genomic_DNA"/>
</dbReference>
<dbReference type="PANTHER" id="PTHR43528:SF1">
    <property type="entry name" value="ALPHA-KETOGLUTARATE PERMEASE"/>
    <property type="match status" value="1"/>
</dbReference>
<name>A0A097ERE3_9GAMM</name>
<dbReference type="InterPro" id="IPR036259">
    <property type="entry name" value="MFS_trans_sf"/>
</dbReference>
<feature type="transmembrane region" description="Helical" evidence="9">
    <location>
        <begin position="322"/>
        <end position="346"/>
    </location>
</feature>
<keyword evidence="5 9" id="KW-0812">Transmembrane</keyword>
<evidence type="ECO:0000256" key="8">
    <source>
        <dbReference type="ARBA" id="ARBA00023136"/>
    </source>
</evidence>
<feature type="transmembrane region" description="Helical" evidence="9">
    <location>
        <begin position="358"/>
        <end position="381"/>
    </location>
</feature>
<keyword evidence="6" id="KW-0769">Symport</keyword>
<dbReference type="RefSeq" id="WP_040010514.1">
    <property type="nucleotide sequence ID" value="NZ_CP009574.1"/>
</dbReference>
<dbReference type="Gene3D" id="1.20.1250.20">
    <property type="entry name" value="MFS general substrate transporter like domains"/>
    <property type="match status" value="2"/>
</dbReference>
<dbReference type="AlphaFoldDB" id="A0A097ERE3"/>
<comment type="subcellular location">
    <subcellularLocation>
        <location evidence="1">Cell membrane</location>
        <topology evidence="1">Multi-pass membrane protein</topology>
    </subcellularLocation>
</comment>
<gene>
    <name evidence="11" type="ORF">LO80_09265</name>
</gene>
<dbReference type="SUPFAM" id="SSF103473">
    <property type="entry name" value="MFS general substrate transporter"/>
    <property type="match status" value="1"/>
</dbReference>
<feature type="transmembrane region" description="Helical" evidence="9">
    <location>
        <begin position="20"/>
        <end position="37"/>
    </location>
</feature>
<feature type="transmembrane region" description="Helical" evidence="9">
    <location>
        <begin position="178"/>
        <end position="197"/>
    </location>
</feature>
<evidence type="ECO:0000256" key="6">
    <source>
        <dbReference type="ARBA" id="ARBA00022847"/>
    </source>
</evidence>
<dbReference type="GO" id="GO:0005886">
    <property type="term" value="C:plasma membrane"/>
    <property type="evidence" value="ECO:0007669"/>
    <property type="project" value="UniProtKB-SubCell"/>
</dbReference>
<evidence type="ECO:0000313" key="12">
    <source>
        <dbReference type="Proteomes" id="UP000029672"/>
    </source>
</evidence>
<dbReference type="InterPro" id="IPR051084">
    <property type="entry name" value="H+-coupled_symporters"/>
</dbReference>
<feature type="transmembrane region" description="Helical" evidence="9">
    <location>
        <begin position="78"/>
        <end position="97"/>
    </location>
</feature>
<feature type="domain" description="Major facilitator superfamily (MFS) profile" evidence="10">
    <location>
        <begin position="7"/>
        <end position="413"/>
    </location>
</feature>
<dbReference type="HOGENOM" id="CLU_001265_39_0_6"/>
<dbReference type="STRING" id="1547445.LO80_09265"/>
<evidence type="ECO:0000256" key="7">
    <source>
        <dbReference type="ARBA" id="ARBA00022989"/>
    </source>
</evidence>
<feature type="transmembrane region" description="Helical" evidence="9">
    <location>
        <begin position="229"/>
        <end position="247"/>
    </location>
</feature>
<keyword evidence="8 9" id="KW-0472">Membrane</keyword>
<dbReference type="InterPro" id="IPR005829">
    <property type="entry name" value="Sugar_transporter_CS"/>
</dbReference>
<dbReference type="GO" id="GO:0015293">
    <property type="term" value="F:symporter activity"/>
    <property type="evidence" value="ECO:0007669"/>
    <property type="project" value="UniProtKB-KW"/>
</dbReference>
<dbReference type="KEGG" id="frf:LO80_09265"/>
<evidence type="ECO:0000256" key="3">
    <source>
        <dbReference type="ARBA" id="ARBA00022448"/>
    </source>
</evidence>
<reference evidence="11 12" key="1">
    <citation type="submission" date="2014-10" db="EMBL/GenBank/DDBJ databases">
        <title>Whole genome sequence of Francisella endociliophora strain FSC1006, isolated from a laboratory culture of the marine ciliate Euplotes raikovi.</title>
        <authorList>
            <person name="Granberg M."/>
            <person name="Backman S."/>
            <person name="Lundmark E."/>
            <person name="Nilsson E."/>
            <person name="Karlsson E."/>
            <person name="Thelaus J."/>
            <person name="Ohrman C."/>
            <person name="Larkeryd A."/>
            <person name="Stenberg P."/>
        </authorList>
    </citation>
    <scope>NUCLEOTIDE SEQUENCE [LARGE SCALE GENOMIC DNA]</scope>
    <source>
        <strain evidence="11 12">FSC1006</strain>
    </source>
</reference>
<comment type="similarity">
    <text evidence="2">Belongs to the major facilitator superfamily. Metabolite:H+ Symporter (MHS) family (TC 2.A.1.6) family.</text>
</comment>
<dbReference type="InterPro" id="IPR020846">
    <property type="entry name" value="MFS_dom"/>
</dbReference>
<protein>
    <recommendedName>
        <fullName evidence="10">Major facilitator superfamily (MFS) profile domain-containing protein</fullName>
    </recommendedName>
</protein>
<sequence>MFDQIKTTFKNSFGNIIEWYDFSLYGYFATVISAQFFSQESPFVAIIATFGAFAAGFIARPIGSIFFGRLGDRLGRHYAMNLAIIMMGIPTIVMAFLPGYSLIGIWAPVLLVTVRILQGLSAGGQFGNLMTITSEDDNQCYRGFNLAIAYSTSVIGFLLASGISFLTVSLLPQEWQYYAWRIPFALGFILLLLHFFFREDDKIQEEIKGEESTSLEIKPMEQLFKHYKWRLFLIIVLSTTATVFYYLDVTYMVTYMERQLGLSLSTALAINTLSIIAMCLIMPLFGYLSDVYGRKKTHIIGYLLLLVTTVPMVMLMQLQNIILIAVMVISMAMLTAVIQGVSTPYYTEIFPSRVRATGCSIGFGFGASLSGFAPMIATIVMGYTTPTIGLCLLLVTVGIIGLVIAIIIPNAQVETRRLNCLNS</sequence>